<evidence type="ECO:0000259" key="2">
    <source>
        <dbReference type="Pfam" id="PF23175"/>
    </source>
</evidence>
<sequence>METTTSCKSPYVRVTPRKRTYLQKPEPQARKRRSSQPRPRTTLAGLFNNLRERIYSQQENSVSECQVLCKAKNYIQELEQTLDNLLRMKEVLNLEDGNPSNMEEVKEEYIKTYFSNHSLEPSSSNPTVWYVVQEKEKNSAEGDINLRLTQSPVTSSPDLMEFERYLYFYEQTVDLLVDNGVVSPEEMTLPVVSTAVSHLWQDLPEERRDSALQYCSQRQKFISEVKTASQEPAWTQSSSARDSGTNSQEAGGSVGSTPEEILFEDAFDVATSFLDRNKTQEMSSQSSAFTGCSSESQEDNHRLYLQITSFLKSLFFASMQPPQEEVFQLDYETVMLRCTETFDDEDL</sequence>
<evidence type="ECO:0000256" key="1">
    <source>
        <dbReference type="SAM" id="MobiDB-lite"/>
    </source>
</evidence>
<organism evidence="3 4">
    <name type="scientific">Anolis carolinensis</name>
    <name type="common">Green anole</name>
    <name type="synonym">American chameleon</name>
    <dbReference type="NCBI Taxonomy" id="28377"/>
    <lineage>
        <taxon>Eukaryota</taxon>
        <taxon>Metazoa</taxon>
        <taxon>Chordata</taxon>
        <taxon>Craniata</taxon>
        <taxon>Vertebrata</taxon>
        <taxon>Euteleostomi</taxon>
        <taxon>Lepidosauria</taxon>
        <taxon>Squamata</taxon>
        <taxon>Bifurcata</taxon>
        <taxon>Unidentata</taxon>
        <taxon>Episquamata</taxon>
        <taxon>Toxicofera</taxon>
        <taxon>Iguania</taxon>
        <taxon>Dactyloidae</taxon>
        <taxon>Anolis</taxon>
    </lineage>
</organism>
<feature type="domain" description="STRA8 bHLH" evidence="2">
    <location>
        <begin position="15"/>
        <end position="93"/>
    </location>
</feature>
<dbReference type="GO" id="GO:0005737">
    <property type="term" value="C:cytoplasm"/>
    <property type="evidence" value="ECO:0007669"/>
    <property type="project" value="Ensembl"/>
</dbReference>
<dbReference type="InterPro" id="IPR036638">
    <property type="entry name" value="HLH_DNA-bd_sf"/>
</dbReference>
<dbReference type="InterPro" id="IPR057021">
    <property type="entry name" value="bHLH_STRA8"/>
</dbReference>
<dbReference type="Proteomes" id="UP000001646">
    <property type="component" value="Chromosome 5"/>
</dbReference>
<dbReference type="GO" id="GO:0005634">
    <property type="term" value="C:nucleus"/>
    <property type="evidence" value="ECO:0000318"/>
    <property type="project" value="GO_Central"/>
</dbReference>
<keyword evidence="4" id="KW-1185">Reference proteome</keyword>
<dbReference type="eggNOG" id="ENOG502RT8C">
    <property type="taxonomic scope" value="Eukaryota"/>
</dbReference>
<dbReference type="AlphaFoldDB" id="G1KKR1"/>
<dbReference type="CTD" id="346673"/>
<evidence type="ECO:0000313" key="3">
    <source>
        <dbReference type="Ensembl" id="ENSACAP00000010794.3"/>
    </source>
</evidence>
<gene>
    <name evidence="3" type="primary">STRA8</name>
</gene>
<dbReference type="GO" id="GO:0051321">
    <property type="term" value="P:meiotic cell cycle"/>
    <property type="evidence" value="ECO:0000318"/>
    <property type="project" value="GO_Central"/>
</dbReference>
<proteinExistence type="predicted"/>
<dbReference type="PANTHER" id="PTHR35254:SF1">
    <property type="entry name" value="STIMULATED BY RETINOIC ACID GENE 8 PROTEIN HOMOLOG"/>
    <property type="match status" value="1"/>
</dbReference>
<dbReference type="Bgee" id="ENSACAG00000011014">
    <property type="expression patterns" value="Expressed in ovary and 2 other cell types or tissues"/>
</dbReference>
<dbReference type="GO" id="GO:0090427">
    <property type="term" value="P:activation of meiosis"/>
    <property type="evidence" value="ECO:0000318"/>
    <property type="project" value="GO_Central"/>
</dbReference>
<dbReference type="GO" id="GO:0048133">
    <property type="term" value="P:male germ-line stem cell asymmetric division"/>
    <property type="evidence" value="ECO:0007669"/>
    <property type="project" value="Ensembl"/>
</dbReference>
<dbReference type="GO" id="GO:0007283">
    <property type="term" value="P:spermatogenesis"/>
    <property type="evidence" value="ECO:0000318"/>
    <property type="project" value="GO_Central"/>
</dbReference>
<feature type="compositionally biased region" description="Polar residues" evidence="1">
    <location>
        <begin position="227"/>
        <end position="250"/>
    </location>
</feature>
<dbReference type="GeneTree" id="ENSGT00390000017181"/>
<feature type="region of interest" description="Disordered" evidence="1">
    <location>
        <begin position="227"/>
        <end position="256"/>
    </location>
</feature>
<evidence type="ECO:0000313" key="4">
    <source>
        <dbReference type="Proteomes" id="UP000001646"/>
    </source>
</evidence>
<dbReference type="HOGENOM" id="CLU_049039_0_0_1"/>
<dbReference type="GO" id="GO:0045944">
    <property type="term" value="P:positive regulation of transcription by RNA polymerase II"/>
    <property type="evidence" value="ECO:0007669"/>
    <property type="project" value="Ensembl"/>
</dbReference>
<feature type="region of interest" description="Disordered" evidence="1">
    <location>
        <begin position="1"/>
        <end position="41"/>
    </location>
</feature>
<dbReference type="PANTHER" id="PTHR35254">
    <property type="entry name" value="STIMULATED BY RETINOIC ACID GENE 8 PROTEIN HOMOLOG"/>
    <property type="match status" value="1"/>
</dbReference>
<dbReference type="SUPFAM" id="SSF47459">
    <property type="entry name" value="HLH, helix-loop-helix DNA-binding domain"/>
    <property type="match status" value="1"/>
</dbReference>
<dbReference type="Ensembl" id="ENSACAT00000011017.4">
    <property type="protein sequence ID" value="ENSACAP00000010794.3"/>
    <property type="gene ID" value="ENSACAG00000011014.4"/>
</dbReference>
<dbReference type="GO" id="GO:0001673">
    <property type="term" value="C:male germ cell nucleus"/>
    <property type="evidence" value="ECO:0007669"/>
    <property type="project" value="Ensembl"/>
</dbReference>
<dbReference type="GO" id="GO:0048477">
    <property type="term" value="P:oogenesis"/>
    <property type="evidence" value="ECO:0000318"/>
    <property type="project" value="GO_Central"/>
</dbReference>
<dbReference type="STRING" id="28377.ENSACAP00000010794"/>
<dbReference type="Gene3D" id="4.10.280.10">
    <property type="entry name" value="Helix-loop-helix DNA-binding domain"/>
    <property type="match status" value="1"/>
</dbReference>
<dbReference type="OrthoDB" id="10043438at2759"/>
<dbReference type="RefSeq" id="XP_062838923.1">
    <property type="nucleotide sequence ID" value="XM_062982853.1"/>
</dbReference>
<dbReference type="InParanoid" id="G1KKR1"/>
<reference evidence="3" key="2">
    <citation type="submission" date="2025-08" db="UniProtKB">
        <authorList>
            <consortium name="Ensembl"/>
        </authorList>
    </citation>
    <scope>IDENTIFICATION</scope>
</reference>
<dbReference type="RefSeq" id="XP_016849219.1">
    <property type="nucleotide sequence ID" value="XM_016993730.2"/>
</dbReference>
<dbReference type="Pfam" id="PF23175">
    <property type="entry name" value="bHLH_STRA8"/>
    <property type="match status" value="1"/>
</dbReference>
<name>G1KKR1_ANOCA</name>
<reference evidence="3 4" key="1">
    <citation type="submission" date="2009-12" db="EMBL/GenBank/DDBJ databases">
        <title>The Genome Sequence of Anolis carolinensis (Green Anole Lizard).</title>
        <authorList>
            <consortium name="The Genome Sequencing Platform"/>
            <person name="Di Palma F."/>
            <person name="Alfoldi J."/>
            <person name="Heiman D."/>
            <person name="Young S."/>
            <person name="Grabherr M."/>
            <person name="Johnson J."/>
            <person name="Lander E.S."/>
            <person name="Lindblad-Toh K."/>
        </authorList>
    </citation>
    <scope>NUCLEOTIDE SEQUENCE [LARGE SCALE GENOMIC DNA]</scope>
    <source>
        <strain evidence="3 4">JBL SC #1</strain>
    </source>
</reference>
<dbReference type="GeneID" id="100563665"/>
<dbReference type="GO" id="GO:0046983">
    <property type="term" value="F:protein dimerization activity"/>
    <property type="evidence" value="ECO:0007669"/>
    <property type="project" value="InterPro"/>
</dbReference>
<dbReference type="KEGG" id="acs:100563665"/>
<dbReference type="RefSeq" id="XP_062838922.1">
    <property type="nucleotide sequence ID" value="XM_062982852.1"/>
</dbReference>
<dbReference type="GO" id="GO:0071300">
    <property type="term" value="P:cellular response to retinoic acid"/>
    <property type="evidence" value="ECO:0007669"/>
    <property type="project" value="Ensembl"/>
</dbReference>
<dbReference type="InterPro" id="IPR033537">
    <property type="entry name" value="Stra8"/>
</dbReference>
<protein>
    <submittedName>
        <fullName evidence="3">Stimulated by retinoic acid 8</fullName>
    </submittedName>
</protein>
<reference evidence="3" key="3">
    <citation type="submission" date="2025-09" db="UniProtKB">
        <authorList>
            <consortium name="Ensembl"/>
        </authorList>
    </citation>
    <scope>IDENTIFICATION</scope>
</reference>
<accession>G1KKR1</accession>